<keyword evidence="1" id="KW-0472">Membrane</keyword>
<feature type="transmembrane region" description="Helical" evidence="1">
    <location>
        <begin position="6"/>
        <end position="24"/>
    </location>
</feature>
<evidence type="ECO:0000313" key="3">
    <source>
        <dbReference type="Proteomes" id="UP000005522"/>
    </source>
</evidence>
<organism evidence="2 3">
    <name type="scientific">Acidithiobacillus caldus (strain ATCC 51756 / DSM 8584 / KU)</name>
    <dbReference type="NCBI Taxonomy" id="637389"/>
    <lineage>
        <taxon>Bacteria</taxon>
        <taxon>Pseudomonadati</taxon>
        <taxon>Pseudomonadota</taxon>
        <taxon>Acidithiobacillia</taxon>
        <taxon>Acidithiobacillales</taxon>
        <taxon>Acidithiobacillaceae</taxon>
        <taxon>Acidithiobacillus</taxon>
    </lineage>
</organism>
<name>A0A060A355_ACICK</name>
<dbReference type="EMBL" id="CP005987">
    <property type="protein sequence ID" value="AIA56636.1"/>
    <property type="molecule type" value="Genomic_DNA"/>
</dbReference>
<dbReference type="KEGG" id="acz:Acaty_m0063"/>
<keyword evidence="1" id="KW-0812">Transmembrane</keyword>
<proteinExistence type="predicted"/>
<dbReference type="AlphaFoldDB" id="A0A060A355"/>
<feature type="transmembrane region" description="Helical" evidence="1">
    <location>
        <begin position="36"/>
        <end position="57"/>
    </location>
</feature>
<dbReference type="Proteomes" id="UP000005522">
    <property type="component" value="Plasmid megap mpAca1.1"/>
</dbReference>
<evidence type="ECO:0000256" key="1">
    <source>
        <dbReference type="SAM" id="Phobius"/>
    </source>
</evidence>
<accession>A0A060A355</accession>
<evidence type="ECO:0000313" key="2">
    <source>
        <dbReference type="EMBL" id="AIA56636.1"/>
    </source>
</evidence>
<dbReference type="HOGENOM" id="CLU_209502_0_0_6"/>
<keyword evidence="1" id="KW-1133">Transmembrane helix</keyword>
<dbReference type="RefSeq" id="WP_004868093.1">
    <property type="nucleotide sequence ID" value="NZ_CP005987.1"/>
</dbReference>
<gene>
    <name evidence="2" type="ORF">Acaty_m0063</name>
</gene>
<sequence>MTIIVVSAIALSLVVGRLFYGLIRWESRWDIRILELGFHCFLLGILLTLIDMAWMGWMIL</sequence>
<reference evidence="2 3" key="1">
    <citation type="journal article" date="2009" name="J. Bacteriol.">
        <title>Draft genome sequence of the extremely acidophilic bacterium Acidithiobacillus caldus ATCC 51756 reveals metabolic versatility in the genus Acidithiobacillus.</title>
        <authorList>
            <person name="Valdes J."/>
            <person name="Quatrini R."/>
            <person name="Hallberg K."/>
            <person name="Dopson M."/>
            <person name="Valenzuela P.D."/>
            <person name="Holmes D.S."/>
        </authorList>
    </citation>
    <scope>NUCLEOTIDE SEQUENCE [LARGE SCALE GENOMIC DNA]</scope>
    <source>
        <strain evidence="3">ATCC 51756 / DSM 8584 / KU</strain>
        <plasmid evidence="3">megaPlasmid mpAca1.1</plasmid>
    </source>
</reference>
<protein>
    <submittedName>
        <fullName evidence="2">Uncharacterized protein</fullName>
    </submittedName>
</protein>
<keyword evidence="2" id="KW-0614">Plasmid</keyword>
<geneLocation type="plasmid" evidence="3">
    <name>megaPlasmid mpAca1.1</name>
</geneLocation>